<dbReference type="EC" id="3.4.15.6" evidence="4"/>
<evidence type="ECO:0000256" key="7">
    <source>
        <dbReference type="ARBA" id="ARBA00022801"/>
    </source>
</evidence>
<dbReference type="KEGG" id="lcre:Pla8534_37800"/>
<comment type="similarity">
    <text evidence="3">Belongs to the peptidase S51 family.</text>
</comment>
<dbReference type="SUPFAM" id="SSF52833">
    <property type="entry name" value="Thioredoxin-like"/>
    <property type="match status" value="1"/>
</dbReference>
<evidence type="ECO:0000259" key="11">
    <source>
        <dbReference type="PROSITE" id="PS51352"/>
    </source>
</evidence>
<name>A0A518DVU2_9BACT</name>
<dbReference type="InterPro" id="IPR000866">
    <property type="entry name" value="AhpC/TSA"/>
</dbReference>
<keyword evidence="6" id="KW-0645">Protease</keyword>
<dbReference type="Gene3D" id="3.40.30.10">
    <property type="entry name" value="Glutaredoxin"/>
    <property type="match status" value="1"/>
</dbReference>
<evidence type="ECO:0000256" key="3">
    <source>
        <dbReference type="ARBA" id="ARBA00006534"/>
    </source>
</evidence>
<feature type="domain" description="Thioredoxin" evidence="11">
    <location>
        <begin position="608"/>
        <end position="758"/>
    </location>
</feature>
<dbReference type="InterPro" id="IPR029062">
    <property type="entry name" value="Class_I_gatase-like"/>
</dbReference>
<dbReference type="InterPro" id="IPR005320">
    <property type="entry name" value="Peptidase_S51"/>
</dbReference>
<dbReference type="InterPro" id="IPR036249">
    <property type="entry name" value="Thioredoxin-like_sf"/>
</dbReference>
<proteinExistence type="inferred from homology"/>
<feature type="signal peptide" evidence="10">
    <location>
        <begin position="1"/>
        <end position="24"/>
    </location>
</feature>
<dbReference type="GO" id="GO:0008241">
    <property type="term" value="F:peptidyl-dipeptidase activity"/>
    <property type="evidence" value="ECO:0007669"/>
    <property type="project" value="UniProtKB-EC"/>
</dbReference>
<keyword evidence="9" id="KW-0175">Coiled coil</keyword>
<dbReference type="GO" id="GO:0006950">
    <property type="term" value="P:response to stress"/>
    <property type="evidence" value="ECO:0007669"/>
    <property type="project" value="UniProtKB-ARBA"/>
</dbReference>
<dbReference type="GO" id="GO:0016209">
    <property type="term" value="F:antioxidant activity"/>
    <property type="evidence" value="ECO:0007669"/>
    <property type="project" value="InterPro"/>
</dbReference>
<dbReference type="NCBIfam" id="TIGR02069">
    <property type="entry name" value="cyanophycinase"/>
    <property type="match status" value="1"/>
</dbReference>
<keyword evidence="13" id="KW-1185">Reference proteome</keyword>
<evidence type="ECO:0000313" key="13">
    <source>
        <dbReference type="Proteomes" id="UP000317648"/>
    </source>
</evidence>
<dbReference type="CDD" id="cd03145">
    <property type="entry name" value="GAT1_cyanophycinase"/>
    <property type="match status" value="1"/>
</dbReference>
<dbReference type="OrthoDB" id="9778494at2"/>
<dbReference type="InterPro" id="IPR011990">
    <property type="entry name" value="TPR-like_helical_dom_sf"/>
</dbReference>
<evidence type="ECO:0000313" key="12">
    <source>
        <dbReference type="EMBL" id="QDU95961.1"/>
    </source>
</evidence>
<dbReference type="Pfam" id="PF00578">
    <property type="entry name" value="AhpC-TSA"/>
    <property type="match status" value="1"/>
</dbReference>
<dbReference type="SUPFAM" id="SSF52317">
    <property type="entry name" value="Class I glutamine amidotransferase-like"/>
    <property type="match status" value="1"/>
</dbReference>
<dbReference type="GO" id="GO:0006508">
    <property type="term" value="P:proteolysis"/>
    <property type="evidence" value="ECO:0007669"/>
    <property type="project" value="UniProtKB-KW"/>
</dbReference>
<keyword evidence="10" id="KW-0732">Signal</keyword>
<dbReference type="GO" id="GO:0008236">
    <property type="term" value="F:serine-type peptidase activity"/>
    <property type="evidence" value="ECO:0007669"/>
    <property type="project" value="UniProtKB-KW"/>
</dbReference>
<dbReference type="GO" id="GO:0004180">
    <property type="term" value="F:carboxypeptidase activity"/>
    <property type="evidence" value="ECO:0007669"/>
    <property type="project" value="UniProtKB-KW"/>
</dbReference>
<dbReference type="Gene3D" id="3.40.50.880">
    <property type="match status" value="2"/>
</dbReference>
<organism evidence="12 13">
    <name type="scientific">Lignipirellula cremea</name>
    <dbReference type="NCBI Taxonomy" id="2528010"/>
    <lineage>
        <taxon>Bacteria</taxon>
        <taxon>Pseudomonadati</taxon>
        <taxon>Planctomycetota</taxon>
        <taxon>Planctomycetia</taxon>
        <taxon>Pirellulales</taxon>
        <taxon>Pirellulaceae</taxon>
        <taxon>Lignipirellula</taxon>
    </lineage>
</organism>
<comment type="function">
    <text evidence="2">Exopeptidase that catalyzes the hydrolytic cleavage of multi-L-arginyl-poly-L-aspartic acid (cyanophycin; a water-insoluble reserve polymer) into aspartate-arginine dipeptides.</text>
</comment>
<dbReference type="InterPro" id="IPR013766">
    <property type="entry name" value="Thioredoxin_domain"/>
</dbReference>
<dbReference type="InterPro" id="IPR011811">
    <property type="entry name" value="Peptidase_S51_cyanophycinase"/>
</dbReference>
<comment type="catalytic activity">
    <reaction evidence="1">
        <text>[L-4-(L-arginin-2-N-yl)aspartate](n) + H2O = [L-4-(L-arginin-2-N-yl)aspartate](n-1) + L-4-(L-arginin-2-N-yl)aspartate</text>
        <dbReference type="Rhea" id="RHEA:12845"/>
        <dbReference type="Rhea" id="RHEA-COMP:13728"/>
        <dbReference type="Rhea" id="RHEA-COMP:13734"/>
        <dbReference type="ChEBI" id="CHEBI:15377"/>
        <dbReference type="ChEBI" id="CHEBI:137986"/>
        <dbReference type="ChEBI" id="CHEBI:137991"/>
        <dbReference type="EC" id="3.4.15.6"/>
    </reaction>
</comment>
<keyword evidence="7 12" id="KW-0378">Hydrolase</keyword>
<dbReference type="PROSITE" id="PS51352">
    <property type="entry name" value="THIOREDOXIN_2"/>
    <property type="match status" value="1"/>
</dbReference>
<evidence type="ECO:0000256" key="6">
    <source>
        <dbReference type="ARBA" id="ARBA00022670"/>
    </source>
</evidence>
<dbReference type="SUPFAM" id="SSF48452">
    <property type="entry name" value="TPR-like"/>
    <property type="match status" value="1"/>
</dbReference>
<dbReference type="GO" id="GO:0016491">
    <property type="term" value="F:oxidoreductase activity"/>
    <property type="evidence" value="ECO:0007669"/>
    <property type="project" value="InterPro"/>
</dbReference>
<protein>
    <recommendedName>
        <fullName evidence="5">Cyanophycinase</fullName>
        <ecNumber evidence="4">3.4.15.6</ecNumber>
    </recommendedName>
</protein>
<evidence type="ECO:0000256" key="9">
    <source>
        <dbReference type="SAM" id="Coils"/>
    </source>
</evidence>
<dbReference type="Pfam" id="PF03575">
    <property type="entry name" value="Peptidase_S51"/>
    <property type="match status" value="1"/>
</dbReference>
<sequence precursor="true">MAKTLRELTRFVALLLLITPALSAAESVAPGGPAVEAEQELQAGHSLHGEAFNEGARQAAYPMAGTGPIRFAVTSDNPDVQKFVEQGIGQLHGFWYFEAERSFRQAAMLDPDCAICYWGMAMANSGNSSRAKKFLEEAIARRGHATEREAMYIDALEDSLNGKGSAKEKAIRQVAAFEEIAARYPEDLEAKAWLGYTLYKNRSNAGKSYEDVDAALKEVLAIEPLHPVHHYRIHLWDSKDAKNALDSSAKSGEGTPAIAHMWHMPGHIYSRLKRYEDAAWQQEASARTDHAHMMRDRVLPDEIHNFAHNNEWLIRDLVFVGRWQDGLDLAKNMIELPRHPSHNTISRRRSSYYGRVRLFEVLKKYELWSDLIAYTDSPYLEPTDTDTEQVRRLEHRGIAFAHLHHVDKVKETVADLQARLDKVKAKAAADLRKHEEAVAKAKKEGKKPPVQKKAIGADPVKSLEDSIALIEGRLLAEYGDFKAAFTMLKKADDDKSYLARLQFQAGEKEEALKLIADEVKSRENQVLPLAVQIDLLWQAGKKKEAKDAFVALQKLSGSLQLGVEVFDRLTPIAAELGLTSADGDWRIARTPADDFGKRPELDALGPFRWSPSPAPSWKLRDHTGKEVSLAQYQGKPVVLIFYLGYSCLHCVEQLHAFAPLAEKYQQAGISLLAISCENVEELKTSLDDYEGGMPIPLLANSELDIFKAYRVYDDFEQVPLHGTFLIDGEGMIRWQDIGFEPFKDPKFLLEESVRLLHQSTQPLPSRLTVVDLPERPRPAPVVVKIDDLPRIDPVGVGGSLVVAGSQLSDAAVDRFLQLAQGENNAPGQAILLALDRSDATRAATRKLLDRWNEGQLGEIRVVRLDNAKKLAAQTWPALLQQATGVWIAGNDAAQLKALASIKSAQQALARFVSQGKVVGAAGEAGEFLASLAFVDADSSALAESTLALLPDAIVDTHAVGKESPSRLDAALERQPYAIGLELDAAAALVINGRLLTKVGEGDVRIKRRGDDNAAAAEIVLATSEDQADFVSLRRAARDIVTGNRPPQQPRPVQVDKGTLIIIGGGGMPKDIISRFVELAGGKKANIVVLPTALADPIPARDSISEAFRKAGAANVTVLPGRTLEKVQSDEYQTALKNATGLWFGGGRQWRFVDAYLDTPAEKLMHDVLKRGGVIMGSSAGASIQAEYLARGNPLGNLDVMADGYERGLGFLPGAAVDQHFSQRKRQPDMVSLVTRYPQLLGIGIDESTALIVQGEVGEVAGSGGVYFYDTAKKADGELQPDKVTDGQFYSLTARKAIDAPVKQAAEAAFDSPPEPVRN</sequence>
<dbReference type="Proteomes" id="UP000317648">
    <property type="component" value="Chromosome"/>
</dbReference>
<evidence type="ECO:0000256" key="5">
    <source>
        <dbReference type="ARBA" id="ARBA00015719"/>
    </source>
</evidence>
<evidence type="ECO:0000256" key="8">
    <source>
        <dbReference type="ARBA" id="ARBA00022825"/>
    </source>
</evidence>
<accession>A0A518DVU2</accession>
<feature type="chain" id="PRO_5021984537" description="Cyanophycinase" evidence="10">
    <location>
        <begin position="25"/>
        <end position="1318"/>
    </location>
</feature>
<keyword evidence="8" id="KW-0720">Serine protease</keyword>
<evidence type="ECO:0000256" key="10">
    <source>
        <dbReference type="SAM" id="SignalP"/>
    </source>
</evidence>
<evidence type="ECO:0000256" key="4">
    <source>
        <dbReference type="ARBA" id="ARBA00013115"/>
    </source>
</evidence>
<keyword evidence="12" id="KW-0121">Carboxypeptidase</keyword>
<dbReference type="PANTHER" id="PTHR36175:SF1">
    <property type="entry name" value="CYANOPHYCINASE"/>
    <property type="match status" value="1"/>
</dbReference>
<dbReference type="PANTHER" id="PTHR36175">
    <property type="entry name" value="CYANOPHYCINASE"/>
    <property type="match status" value="1"/>
</dbReference>
<dbReference type="RefSeq" id="WP_145054639.1">
    <property type="nucleotide sequence ID" value="NZ_CP036433.1"/>
</dbReference>
<feature type="coiled-coil region" evidence="9">
    <location>
        <begin position="406"/>
        <end position="444"/>
    </location>
</feature>
<gene>
    <name evidence="12" type="primary">cphB</name>
    <name evidence="12" type="ORF">Pla8534_37800</name>
</gene>
<reference evidence="12 13" key="1">
    <citation type="submission" date="2019-02" db="EMBL/GenBank/DDBJ databases">
        <title>Deep-cultivation of Planctomycetes and their phenomic and genomic characterization uncovers novel biology.</title>
        <authorList>
            <person name="Wiegand S."/>
            <person name="Jogler M."/>
            <person name="Boedeker C."/>
            <person name="Pinto D."/>
            <person name="Vollmers J."/>
            <person name="Rivas-Marin E."/>
            <person name="Kohn T."/>
            <person name="Peeters S.H."/>
            <person name="Heuer A."/>
            <person name="Rast P."/>
            <person name="Oberbeckmann S."/>
            <person name="Bunk B."/>
            <person name="Jeske O."/>
            <person name="Meyerdierks A."/>
            <person name="Storesund J.E."/>
            <person name="Kallscheuer N."/>
            <person name="Luecker S."/>
            <person name="Lage O.M."/>
            <person name="Pohl T."/>
            <person name="Merkel B.J."/>
            <person name="Hornburger P."/>
            <person name="Mueller R.-W."/>
            <person name="Bruemmer F."/>
            <person name="Labrenz M."/>
            <person name="Spormann A.M."/>
            <person name="Op den Camp H."/>
            <person name="Overmann J."/>
            <person name="Amann R."/>
            <person name="Jetten M.S.M."/>
            <person name="Mascher T."/>
            <person name="Medema M.H."/>
            <person name="Devos D.P."/>
            <person name="Kaster A.-K."/>
            <person name="Ovreas L."/>
            <person name="Rohde M."/>
            <person name="Galperin M.Y."/>
            <person name="Jogler C."/>
        </authorList>
    </citation>
    <scope>NUCLEOTIDE SEQUENCE [LARGE SCALE GENOMIC DNA]</scope>
    <source>
        <strain evidence="12 13">Pla85_3_4</strain>
    </source>
</reference>
<evidence type="ECO:0000256" key="1">
    <source>
        <dbReference type="ARBA" id="ARBA00001092"/>
    </source>
</evidence>
<dbReference type="EMBL" id="CP036433">
    <property type="protein sequence ID" value="QDU95961.1"/>
    <property type="molecule type" value="Genomic_DNA"/>
</dbReference>
<evidence type="ECO:0000256" key="2">
    <source>
        <dbReference type="ARBA" id="ARBA00002039"/>
    </source>
</evidence>
<dbReference type="Gene3D" id="1.25.40.10">
    <property type="entry name" value="Tetratricopeptide repeat domain"/>
    <property type="match status" value="1"/>
</dbReference>